<keyword evidence="2 5" id="KW-0808">Transferase</keyword>
<evidence type="ECO:0000256" key="2">
    <source>
        <dbReference type="ARBA" id="ARBA00022679"/>
    </source>
</evidence>
<dbReference type="Pfam" id="PF05958">
    <property type="entry name" value="tRNA_U5-meth_tr"/>
    <property type="match status" value="1"/>
</dbReference>
<dbReference type="PANTHER" id="PTHR11061:SF30">
    <property type="entry name" value="TRNA (URACIL(54)-C(5))-METHYLTRANSFERASE"/>
    <property type="match status" value="1"/>
</dbReference>
<gene>
    <name evidence="5" type="primary">rlmCD_16</name>
    <name evidence="5" type="ORF">SDC9_49791</name>
</gene>
<dbReference type="EC" id="2.1.1.189" evidence="5"/>
<dbReference type="Gene3D" id="3.40.50.150">
    <property type="entry name" value="Vaccinia Virus protein VP39"/>
    <property type="match status" value="2"/>
</dbReference>
<name>A0A644WMS8_9ZZZZ</name>
<dbReference type="PROSITE" id="PS51687">
    <property type="entry name" value="SAM_MT_RNA_M5U"/>
    <property type="match status" value="1"/>
</dbReference>
<reference evidence="5" key="1">
    <citation type="submission" date="2019-08" db="EMBL/GenBank/DDBJ databases">
        <authorList>
            <person name="Kucharzyk K."/>
            <person name="Murdoch R.W."/>
            <person name="Higgins S."/>
            <person name="Loffler F."/>
        </authorList>
    </citation>
    <scope>NUCLEOTIDE SEQUENCE</scope>
</reference>
<protein>
    <submittedName>
        <fullName evidence="5">23S rRNA (Uracil-C(5))-methyltransferase RlmCD</fullName>
        <ecNumber evidence="5">2.1.1.189</ecNumber>
    </submittedName>
</protein>
<dbReference type="GO" id="GO:0070475">
    <property type="term" value="P:rRNA base methylation"/>
    <property type="evidence" value="ECO:0007669"/>
    <property type="project" value="TreeGrafter"/>
</dbReference>
<evidence type="ECO:0000256" key="3">
    <source>
        <dbReference type="ARBA" id="ARBA00022691"/>
    </source>
</evidence>
<feature type="domain" description="TRAM" evidence="4">
    <location>
        <begin position="1"/>
        <end position="53"/>
    </location>
</feature>
<dbReference type="GO" id="GO:0070041">
    <property type="term" value="F:rRNA (uridine-C5-)-methyltransferase activity"/>
    <property type="evidence" value="ECO:0007669"/>
    <property type="project" value="TreeGrafter"/>
</dbReference>
<dbReference type="Gene3D" id="2.40.50.1070">
    <property type="match status" value="1"/>
</dbReference>
<organism evidence="5">
    <name type="scientific">bioreactor metagenome</name>
    <dbReference type="NCBI Taxonomy" id="1076179"/>
    <lineage>
        <taxon>unclassified sequences</taxon>
        <taxon>metagenomes</taxon>
        <taxon>ecological metagenomes</taxon>
    </lineage>
</organism>
<dbReference type="PROSITE" id="PS50926">
    <property type="entry name" value="TRAM"/>
    <property type="match status" value="1"/>
</dbReference>
<dbReference type="PROSITE" id="PS01230">
    <property type="entry name" value="TRMA_1"/>
    <property type="match status" value="1"/>
</dbReference>
<dbReference type="Gene3D" id="2.40.50.140">
    <property type="entry name" value="Nucleic acid-binding proteins"/>
    <property type="match status" value="1"/>
</dbReference>
<dbReference type="SUPFAM" id="SSF53335">
    <property type="entry name" value="S-adenosyl-L-methionine-dependent methyltransferases"/>
    <property type="match status" value="1"/>
</dbReference>
<dbReference type="PANTHER" id="PTHR11061">
    <property type="entry name" value="RNA M5U METHYLTRANSFERASE"/>
    <property type="match status" value="1"/>
</dbReference>
<accession>A0A644WMS8</accession>
<sequence>MRLFIEKLISGGDGLAIGEDGKKVFVAQTLPSEVVEASLEQTKGGYNLASVDALVEASEHRVQPACPYWGICGGCDFQYADADYQAQCKQEIVVDNLSRLGGLERGSYHLEPTVTGPAWNYRNRVRFHVDVSNKHVGFLQRKSSSLVRIESCPILTGQLNALLSDSKPLFEAARKLMFANRGGKSRYLEVPAFASERKVSLLDEEIDITVGEKRFFVTSEVFFQSNRYLTAALGEYVAGKAIGTSVMDLYSGVGTFSAFLAQPGRRIVAVERQKQCLQLAKKHLGDCEFYTDAVEVWAKRQYPSVDTVVVDPPRTGLDQGVPSLIASWKPLRIVYVSCNSVTLARDLQRFASEGYTVTTVRVFDLYPQTFHHEVVVVLDRREN</sequence>
<keyword evidence="1 5" id="KW-0489">Methyltransferase</keyword>
<dbReference type="CDD" id="cd02440">
    <property type="entry name" value="AdoMet_MTases"/>
    <property type="match status" value="1"/>
</dbReference>
<dbReference type="EMBL" id="VSSQ01000960">
    <property type="protein sequence ID" value="MPM03524.1"/>
    <property type="molecule type" value="Genomic_DNA"/>
</dbReference>
<evidence type="ECO:0000259" key="4">
    <source>
        <dbReference type="PROSITE" id="PS50926"/>
    </source>
</evidence>
<proteinExistence type="predicted"/>
<dbReference type="InterPro" id="IPR012340">
    <property type="entry name" value="NA-bd_OB-fold"/>
</dbReference>
<evidence type="ECO:0000256" key="1">
    <source>
        <dbReference type="ARBA" id="ARBA00022603"/>
    </source>
</evidence>
<dbReference type="AlphaFoldDB" id="A0A644WMS8"/>
<dbReference type="InterPro" id="IPR030390">
    <property type="entry name" value="MeTrfase_TrmA_AS"/>
</dbReference>
<dbReference type="InterPro" id="IPR010280">
    <property type="entry name" value="U5_MeTrfase_fam"/>
</dbReference>
<evidence type="ECO:0000313" key="5">
    <source>
        <dbReference type="EMBL" id="MPM03524.1"/>
    </source>
</evidence>
<dbReference type="SUPFAM" id="SSF50249">
    <property type="entry name" value="Nucleic acid-binding proteins"/>
    <property type="match status" value="1"/>
</dbReference>
<dbReference type="InterPro" id="IPR029063">
    <property type="entry name" value="SAM-dependent_MTases_sf"/>
</dbReference>
<comment type="caution">
    <text evidence="5">The sequence shown here is derived from an EMBL/GenBank/DDBJ whole genome shotgun (WGS) entry which is preliminary data.</text>
</comment>
<keyword evidence="3" id="KW-0949">S-adenosyl-L-methionine</keyword>
<dbReference type="InterPro" id="IPR002792">
    <property type="entry name" value="TRAM_dom"/>
</dbReference>